<proteinExistence type="predicted"/>
<dbReference type="EC" id="4.3.1.12" evidence="1"/>
<sequence>MPDHTIVCPSDNLPMANGGPMRFIDSDSTRRALGFDRLIPALRAMFVAGCEVPLRHTHTLAGARGDAAGTLLIMPAWQPGAYLGIKTVGIFPGNAQRGLPGLHSTYLLFDAQTGMPLAQLDGNEITSRRTAAASALAASYLARAQARHLLVVGAGRVAALLPAAYRAVRPIERVSVWARNTAQAEALAQQWRAGGIDAHAATDLPAAAAEADIVSCATLATEPVVHGACLRADSHLDLIGSFTPAMREADDACFGGGARLYVDTAEALQKSGELLGPMARGVFAAGDVAGTLADLCSGRVPGRRDGDGRTVFKSVGTALEDLAAAVLVFEQAGAASGLPGAIA</sequence>
<keyword evidence="2" id="KW-1185">Reference proteome</keyword>
<dbReference type="NCBIfam" id="NF004793">
    <property type="entry name" value="PRK06141.1"/>
    <property type="match status" value="1"/>
</dbReference>
<dbReference type="InterPro" id="IPR003462">
    <property type="entry name" value="ODC_Mu_crystall"/>
</dbReference>
<dbReference type="SUPFAM" id="SSF51735">
    <property type="entry name" value="NAD(P)-binding Rossmann-fold domains"/>
    <property type="match status" value="1"/>
</dbReference>
<dbReference type="Gene3D" id="3.40.50.720">
    <property type="entry name" value="NAD(P)-binding Rossmann-like Domain"/>
    <property type="match status" value="1"/>
</dbReference>
<accession>A0ABT9S384</accession>
<gene>
    <name evidence="1" type="ORF">J2W36_000588</name>
</gene>
<comment type="caution">
    <text evidence="1">The sequence shown here is derived from an EMBL/GenBank/DDBJ whole genome shotgun (WGS) entry which is preliminary data.</text>
</comment>
<evidence type="ECO:0000313" key="2">
    <source>
        <dbReference type="Proteomes" id="UP001226867"/>
    </source>
</evidence>
<dbReference type="InterPro" id="IPR023401">
    <property type="entry name" value="ODC_N"/>
</dbReference>
<name>A0ABT9S384_9BURK</name>
<reference evidence="1 2" key="1">
    <citation type="submission" date="2023-07" db="EMBL/GenBank/DDBJ databases">
        <title>Sorghum-associated microbial communities from plants grown in Nebraska, USA.</title>
        <authorList>
            <person name="Schachtman D."/>
        </authorList>
    </citation>
    <scope>NUCLEOTIDE SEQUENCE [LARGE SCALE GENOMIC DNA]</scope>
    <source>
        <strain evidence="1 2">DS1607</strain>
    </source>
</reference>
<dbReference type="PIRSF" id="PIRSF001439">
    <property type="entry name" value="CryM"/>
    <property type="match status" value="1"/>
</dbReference>
<dbReference type="GO" id="GO:0008473">
    <property type="term" value="F:ornithine cyclodeaminase activity"/>
    <property type="evidence" value="ECO:0007669"/>
    <property type="project" value="UniProtKB-EC"/>
</dbReference>
<dbReference type="PANTHER" id="PTHR13812:SF19">
    <property type="entry name" value="KETIMINE REDUCTASE MU-CRYSTALLIN"/>
    <property type="match status" value="1"/>
</dbReference>
<evidence type="ECO:0000313" key="1">
    <source>
        <dbReference type="EMBL" id="MDP9898353.1"/>
    </source>
</evidence>
<keyword evidence="1" id="KW-0456">Lyase</keyword>
<protein>
    <submittedName>
        <fullName evidence="1">Ornithine cyclodeaminase</fullName>
        <ecNumber evidence="1">4.3.1.12</ecNumber>
    </submittedName>
</protein>
<organism evidence="1 2">
    <name type="scientific">Variovorax ginsengisoli</name>
    <dbReference type="NCBI Taxonomy" id="363844"/>
    <lineage>
        <taxon>Bacteria</taxon>
        <taxon>Pseudomonadati</taxon>
        <taxon>Pseudomonadota</taxon>
        <taxon>Betaproteobacteria</taxon>
        <taxon>Burkholderiales</taxon>
        <taxon>Comamonadaceae</taxon>
        <taxon>Variovorax</taxon>
    </lineage>
</organism>
<dbReference type="Pfam" id="PF02423">
    <property type="entry name" value="OCD_Mu_crystall"/>
    <property type="match status" value="1"/>
</dbReference>
<dbReference type="PANTHER" id="PTHR13812">
    <property type="entry name" value="KETIMINE REDUCTASE MU-CRYSTALLIN"/>
    <property type="match status" value="1"/>
</dbReference>
<dbReference type="EMBL" id="JAUSRO010000002">
    <property type="protein sequence ID" value="MDP9898353.1"/>
    <property type="molecule type" value="Genomic_DNA"/>
</dbReference>
<dbReference type="Gene3D" id="3.30.1780.10">
    <property type="entry name" value="ornithine cyclodeaminase, domain 1"/>
    <property type="match status" value="1"/>
</dbReference>
<dbReference type="Proteomes" id="UP001226867">
    <property type="component" value="Unassembled WGS sequence"/>
</dbReference>
<dbReference type="InterPro" id="IPR036291">
    <property type="entry name" value="NAD(P)-bd_dom_sf"/>
</dbReference>